<dbReference type="PROSITE" id="PS51000">
    <property type="entry name" value="HTH_DEOR_2"/>
    <property type="match status" value="1"/>
</dbReference>
<dbReference type="InterPro" id="IPR018356">
    <property type="entry name" value="Tscrpt_reg_HTH_DeoR_CS"/>
</dbReference>
<dbReference type="GO" id="GO:0003677">
    <property type="term" value="F:DNA binding"/>
    <property type="evidence" value="ECO:0007669"/>
    <property type="project" value="UniProtKB-KW"/>
</dbReference>
<dbReference type="Gene3D" id="1.10.10.10">
    <property type="entry name" value="Winged helix-like DNA-binding domain superfamily/Winged helix DNA-binding domain"/>
    <property type="match status" value="1"/>
</dbReference>
<dbReference type="Gene3D" id="3.40.50.1360">
    <property type="match status" value="1"/>
</dbReference>
<keyword evidence="6" id="KW-1185">Reference proteome</keyword>
<organism evidence="5 6">
    <name type="scientific">Arsenicibacter rosenii</name>
    <dbReference type="NCBI Taxonomy" id="1750698"/>
    <lineage>
        <taxon>Bacteria</taxon>
        <taxon>Pseudomonadati</taxon>
        <taxon>Bacteroidota</taxon>
        <taxon>Cytophagia</taxon>
        <taxon>Cytophagales</taxon>
        <taxon>Spirosomataceae</taxon>
        <taxon>Arsenicibacter</taxon>
    </lineage>
</organism>
<sequence>MQPNDASVILLKDERKELILKQINLHTRIYLADLASTLNVSEDTIRRDINELAEEDKVIKIRGGAMSKAYHHGAALQETYAHQNKRIIAEKALGLIKEGMLILIGGGTTIRELIKLIPNELKATFITVNPLTAVELLDKPNLEIIMIGGQISRYSQMSVGGDVSHRLSELRADLCIMGTNAIDSREGFSDSDWETVQAKKAMIKASNKVAILAISEKMNTVMRMKIADLDQIDYLITELPTNSPQLQAYHNSRVRLL</sequence>
<dbReference type="InterPro" id="IPR050313">
    <property type="entry name" value="Carb_Metab_HTH_regulators"/>
</dbReference>
<evidence type="ECO:0000313" key="6">
    <source>
        <dbReference type="Proteomes" id="UP000181790"/>
    </source>
</evidence>
<dbReference type="RefSeq" id="WP_071505559.1">
    <property type="nucleotide sequence ID" value="NZ_MORL01000018.1"/>
</dbReference>
<dbReference type="PANTHER" id="PTHR30363">
    <property type="entry name" value="HTH-TYPE TRANSCRIPTIONAL REGULATOR SRLR-RELATED"/>
    <property type="match status" value="1"/>
</dbReference>
<evidence type="ECO:0000259" key="4">
    <source>
        <dbReference type="PROSITE" id="PS51000"/>
    </source>
</evidence>
<feature type="domain" description="HTH deoR-type" evidence="4">
    <location>
        <begin position="12"/>
        <end position="67"/>
    </location>
</feature>
<dbReference type="Pfam" id="PF08220">
    <property type="entry name" value="HTH_DeoR"/>
    <property type="match status" value="1"/>
</dbReference>
<reference evidence="5 6" key="1">
    <citation type="submission" date="2016-10" db="EMBL/GenBank/DDBJ databases">
        <title>Arsenicibacter rosenii gen. nov., sp. nov., an efficient arsenic-methylating bacterium isolated from an arsenic-contaminated paddy soil.</title>
        <authorList>
            <person name="Huang K."/>
        </authorList>
    </citation>
    <scope>NUCLEOTIDE SEQUENCE [LARGE SCALE GENOMIC DNA]</scope>
    <source>
        <strain evidence="5 6">SM-1</strain>
    </source>
</reference>
<proteinExistence type="predicted"/>
<dbReference type="InterPro" id="IPR036390">
    <property type="entry name" value="WH_DNA-bd_sf"/>
</dbReference>
<dbReference type="InterPro" id="IPR037171">
    <property type="entry name" value="NagB/RpiA_transferase-like"/>
</dbReference>
<dbReference type="InterPro" id="IPR014036">
    <property type="entry name" value="DeoR-like_C"/>
</dbReference>
<keyword evidence="2" id="KW-0238">DNA-binding</keyword>
<dbReference type="SMART" id="SM01134">
    <property type="entry name" value="DeoRC"/>
    <property type="match status" value="1"/>
</dbReference>
<dbReference type="EMBL" id="MORL01000018">
    <property type="protein sequence ID" value="OIN56833.1"/>
    <property type="molecule type" value="Genomic_DNA"/>
</dbReference>
<dbReference type="Proteomes" id="UP000181790">
    <property type="component" value="Unassembled WGS sequence"/>
</dbReference>
<dbReference type="AlphaFoldDB" id="A0A1S2VDP2"/>
<dbReference type="InterPro" id="IPR036388">
    <property type="entry name" value="WH-like_DNA-bd_sf"/>
</dbReference>
<evidence type="ECO:0000313" key="5">
    <source>
        <dbReference type="EMBL" id="OIN56833.1"/>
    </source>
</evidence>
<name>A0A1S2VDP2_9BACT</name>
<evidence type="ECO:0000256" key="1">
    <source>
        <dbReference type="ARBA" id="ARBA00023015"/>
    </source>
</evidence>
<keyword evidence="1" id="KW-0805">Transcription regulation</keyword>
<gene>
    <name evidence="5" type="ORF">BLX24_22945</name>
</gene>
<dbReference type="SMART" id="SM00420">
    <property type="entry name" value="HTH_DEOR"/>
    <property type="match status" value="1"/>
</dbReference>
<dbReference type="PROSITE" id="PS00894">
    <property type="entry name" value="HTH_DEOR_1"/>
    <property type="match status" value="1"/>
</dbReference>
<dbReference type="OrthoDB" id="9797223at2"/>
<accession>A0A1S2VDP2</accession>
<dbReference type="GO" id="GO:0003700">
    <property type="term" value="F:DNA-binding transcription factor activity"/>
    <property type="evidence" value="ECO:0007669"/>
    <property type="project" value="InterPro"/>
</dbReference>
<evidence type="ECO:0000256" key="2">
    <source>
        <dbReference type="ARBA" id="ARBA00023125"/>
    </source>
</evidence>
<evidence type="ECO:0000256" key="3">
    <source>
        <dbReference type="ARBA" id="ARBA00023163"/>
    </source>
</evidence>
<dbReference type="InterPro" id="IPR001034">
    <property type="entry name" value="DeoR_HTH"/>
</dbReference>
<dbReference type="Pfam" id="PF00455">
    <property type="entry name" value="DeoRC"/>
    <property type="match status" value="1"/>
</dbReference>
<dbReference type="PRINTS" id="PR00037">
    <property type="entry name" value="HTHLACR"/>
</dbReference>
<dbReference type="PANTHER" id="PTHR30363:SF44">
    <property type="entry name" value="AGA OPERON TRANSCRIPTIONAL REPRESSOR-RELATED"/>
    <property type="match status" value="1"/>
</dbReference>
<comment type="caution">
    <text evidence="5">The sequence shown here is derived from an EMBL/GenBank/DDBJ whole genome shotgun (WGS) entry which is preliminary data.</text>
</comment>
<dbReference type="SUPFAM" id="SSF100950">
    <property type="entry name" value="NagB/RpiA/CoA transferase-like"/>
    <property type="match status" value="1"/>
</dbReference>
<dbReference type="SUPFAM" id="SSF46785">
    <property type="entry name" value="Winged helix' DNA-binding domain"/>
    <property type="match status" value="1"/>
</dbReference>
<protein>
    <submittedName>
        <fullName evidence="5">DeoR family transcriptional regulator</fullName>
    </submittedName>
</protein>
<keyword evidence="3" id="KW-0804">Transcription</keyword>